<protein>
    <submittedName>
        <fullName evidence="1">Uncharacterized protein</fullName>
    </submittedName>
</protein>
<keyword evidence="2" id="KW-1185">Reference proteome</keyword>
<dbReference type="RefSeq" id="WP_213161864.1">
    <property type="nucleotide sequence ID" value="NZ_CP058214.1"/>
</dbReference>
<name>A0A7S8C7A0_9HYPH</name>
<dbReference type="EMBL" id="CP058214">
    <property type="protein sequence ID" value="QPC44494.1"/>
    <property type="molecule type" value="Genomic_DNA"/>
</dbReference>
<dbReference type="KEGG" id="kmn:HW532_18405"/>
<sequence>MSYPVPVELIDRALEVIRGELEAMVEVICELRQDEHGQIVPVPGSATPDEARHGESLLQLVRDMEAVSGRFAEHQNPQWLDDLVDGKWSLS</sequence>
<proteinExistence type="predicted"/>
<evidence type="ECO:0000313" key="2">
    <source>
        <dbReference type="Proteomes" id="UP000593594"/>
    </source>
</evidence>
<gene>
    <name evidence="1" type="ORF">HW532_18405</name>
</gene>
<organism evidence="1 2">
    <name type="scientific">Kaustia mangrovi</name>
    <dbReference type="NCBI Taxonomy" id="2593653"/>
    <lineage>
        <taxon>Bacteria</taxon>
        <taxon>Pseudomonadati</taxon>
        <taxon>Pseudomonadota</taxon>
        <taxon>Alphaproteobacteria</taxon>
        <taxon>Hyphomicrobiales</taxon>
        <taxon>Parvibaculaceae</taxon>
        <taxon>Kaustia</taxon>
    </lineage>
</organism>
<evidence type="ECO:0000313" key="1">
    <source>
        <dbReference type="EMBL" id="QPC44494.1"/>
    </source>
</evidence>
<dbReference type="Proteomes" id="UP000593594">
    <property type="component" value="Chromosome"/>
</dbReference>
<dbReference type="AlphaFoldDB" id="A0A7S8C7A0"/>
<accession>A0A7S8C7A0</accession>
<reference evidence="1 2" key="1">
    <citation type="submission" date="2020-06" db="EMBL/GenBank/DDBJ databases">
        <title>Genome sequence of 2 isolates from Red Sea Mangroves.</title>
        <authorList>
            <person name="Sefrji F."/>
            <person name="Michoud G."/>
            <person name="Merlino G."/>
            <person name="Daffonchio D."/>
        </authorList>
    </citation>
    <scope>NUCLEOTIDE SEQUENCE [LARGE SCALE GENOMIC DNA]</scope>
    <source>
        <strain evidence="1 2">R1DC25</strain>
    </source>
</reference>